<reference evidence="1 2" key="1">
    <citation type="journal article" date="2010" name="J. Bacteriol.">
        <title>Genome sequence of a cellulose-producing bacterium, Gluconacetobacter hansenii ATCC 23769.</title>
        <authorList>
            <person name="Iyer P.R."/>
            <person name="Geib S.M."/>
            <person name="Catchmark J."/>
            <person name="Kao T.H."/>
            <person name="Tien M."/>
        </authorList>
    </citation>
    <scope>NUCLEOTIDE SEQUENCE [LARGE SCALE GENOMIC DNA]</scope>
    <source>
        <strain evidence="1 2">ATCC 23769</strain>
    </source>
</reference>
<name>D5QAK5_NOVHA</name>
<dbReference type="Proteomes" id="UP000006468">
    <property type="component" value="Chromosome"/>
</dbReference>
<evidence type="ECO:0000313" key="1">
    <source>
        <dbReference type="EMBL" id="EFG85907.1"/>
    </source>
</evidence>
<dbReference type="HOGENOM" id="CLU_3311408_0_0_5"/>
<dbReference type="EMBL" id="ADTV01000003">
    <property type="protein sequence ID" value="EFG85907.1"/>
    <property type="molecule type" value="Genomic_DNA"/>
</dbReference>
<evidence type="ECO:0000313" key="2">
    <source>
        <dbReference type="Proteomes" id="UP000006468"/>
    </source>
</evidence>
<organism evidence="1 2">
    <name type="scientific">Novacetimonas hansenii ATCC 23769</name>
    <dbReference type="NCBI Taxonomy" id="714995"/>
    <lineage>
        <taxon>Bacteria</taxon>
        <taxon>Pseudomonadati</taxon>
        <taxon>Pseudomonadota</taxon>
        <taxon>Alphaproteobacteria</taxon>
        <taxon>Acetobacterales</taxon>
        <taxon>Acetobacteraceae</taxon>
        <taxon>Novacetimonas</taxon>
    </lineage>
</organism>
<protein>
    <submittedName>
        <fullName evidence="1">Uncharacterized protein</fullName>
    </submittedName>
</protein>
<proteinExistence type="predicted"/>
<gene>
    <name evidence="1" type="ORF">GXY_01538</name>
</gene>
<accession>D5QAK5</accession>
<sequence>MVAMRMPADAAAGDATGDMEGLYPVTGACAGVDHGTCGC</sequence>
<comment type="caution">
    <text evidence="1">The sequence shown here is derived from an EMBL/GenBank/DDBJ whole genome shotgun (WGS) entry which is preliminary data.</text>
</comment>
<dbReference type="AlphaFoldDB" id="D5QAK5"/>